<evidence type="ECO:0000313" key="3">
    <source>
        <dbReference type="Proteomes" id="UP001314229"/>
    </source>
</evidence>
<accession>A0AAV1PSS7</accession>
<feature type="region of interest" description="Disordered" evidence="1">
    <location>
        <begin position="1"/>
        <end position="50"/>
    </location>
</feature>
<name>A0AAV1PSS7_SCOSC</name>
<evidence type="ECO:0000256" key="1">
    <source>
        <dbReference type="SAM" id="MobiDB-lite"/>
    </source>
</evidence>
<feature type="non-terminal residue" evidence="2">
    <location>
        <position position="1"/>
    </location>
</feature>
<feature type="non-terminal residue" evidence="2">
    <location>
        <position position="75"/>
    </location>
</feature>
<organism evidence="2 3">
    <name type="scientific">Scomber scombrus</name>
    <name type="common">Atlantic mackerel</name>
    <name type="synonym">Scomber vernalis</name>
    <dbReference type="NCBI Taxonomy" id="13677"/>
    <lineage>
        <taxon>Eukaryota</taxon>
        <taxon>Metazoa</taxon>
        <taxon>Chordata</taxon>
        <taxon>Craniata</taxon>
        <taxon>Vertebrata</taxon>
        <taxon>Euteleostomi</taxon>
        <taxon>Actinopterygii</taxon>
        <taxon>Neopterygii</taxon>
        <taxon>Teleostei</taxon>
        <taxon>Neoteleostei</taxon>
        <taxon>Acanthomorphata</taxon>
        <taxon>Pelagiaria</taxon>
        <taxon>Scombriformes</taxon>
        <taxon>Scombridae</taxon>
        <taxon>Scomber</taxon>
    </lineage>
</organism>
<keyword evidence="3" id="KW-1185">Reference proteome</keyword>
<comment type="caution">
    <text evidence="2">The sequence shown here is derived from an EMBL/GenBank/DDBJ whole genome shotgun (WGS) entry which is preliminary data.</text>
</comment>
<proteinExistence type="predicted"/>
<protein>
    <submittedName>
        <fullName evidence="2">Uncharacterized protein</fullName>
    </submittedName>
</protein>
<gene>
    <name evidence="2" type="ORF">FSCOSCO3_A015859</name>
</gene>
<dbReference type="AlphaFoldDB" id="A0AAV1PSS7"/>
<dbReference type="EMBL" id="CAWUFR010000277">
    <property type="protein sequence ID" value="CAK6974907.1"/>
    <property type="molecule type" value="Genomic_DNA"/>
</dbReference>
<feature type="compositionally biased region" description="Basic and acidic residues" evidence="1">
    <location>
        <begin position="23"/>
        <end position="39"/>
    </location>
</feature>
<sequence length="75" mass="8229">KSPLDKCGQAGEEPSFSSDGVQDSDKDEALLGEMGERGKGPQAEKLSQQQRSFQLLLAKPLKKFTHRHSPYSANI</sequence>
<reference evidence="2 3" key="1">
    <citation type="submission" date="2024-01" db="EMBL/GenBank/DDBJ databases">
        <authorList>
            <person name="Alioto T."/>
            <person name="Alioto T."/>
            <person name="Gomez Garrido J."/>
        </authorList>
    </citation>
    <scope>NUCLEOTIDE SEQUENCE [LARGE SCALE GENOMIC DNA]</scope>
</reference>
<dbReference type="Proteomes" id="UP001314229">
    <property type="component" value="Unassembled WGS sequence"/>
</dbReference>
<evidence type="ECO:0000313" key="2">
    <source>
        <dbReference type="EMBL" id="CAK6974907.1"/>
    </source>
</evidence>